<dbReference type="InterPro" id="IPR019442">
    <property type="entry name" value="THADA/TRM732_DUF2428"/>
</dbReference>
<dbReference type="Pfam" id="PF25150">
    <property type="entry name" value="TPR_Trm732"/>
    <property type="match status" value="1"/>
</dbReference>
<dbReference type="InterPro" id="IPR051954">
    <property type="entry name" value="tRNA_methyltransferase_THADA"/>
</dbReference>
<dbReference type="GO" id="GO:0005829">
    <property type="term" value="C:cytosol"/>
    <property type="evidence" value="ECO:0007669"/>
    <property type="project" value="TreeGrafter"/>
</dbReference>
<dbReference type="Pfam" id="PF26523">
    <property type="entry name" value="Trm732_C"/>
    <property type="match status" value="1"/>
</dbReference>
<feature type="domain" description="DUF2428" evidence="4">
    <location>
        <begin position="727"/>
        <end position="965"/>
    </location>
</feature>
<dbReference type="InterPro" id="IPR016024">
    <property type="entry name" value="ARM-type_fold"/>
</dbReference>
<evidence type="ECO:0000256" key="1">
    <source>
        <dbReference type="ARBA" id="ARBA00010409"/>
    </source>
</evidence>
<dbReference type="PANTHER" id="PTHR14387:SF0">
    <property type="entry name" value="DUF2428 DOMAIN-CONTAINING PROTEIN"/>
    <property type="match status" value="1"/>
</dbReference>
<dbReference type="SUPFAM" id="SSF48371">
    <property type="entry name" value="ARM repeat"/>
    <property type="match status" value="2"/>
</dbReference>
<proteinExistence type="inferred from homology"/>
<evidence type="ECO:0000259" key="6">
    <source>
        <dbReference type="Pfam" id="PF25151"/>
    </source>
</evidence>
<evidence type="ECO:0000256" key="3">
    <source>
        <dbReference type="SAM" id="Coils"/>
    </source>
</evidence>
<dbReference type="Pfam" id="PF25151">
    <property type="entry name" value="TPR_Trm732_C"/>
    <property type="match status" value="1"/>
</dbReference>
<keyword evidence="2" id="KW-0819">tRNA processing</keyword>
<evidence type="ECO:0000313" key="8">
    <source>
        <dbReference type="Proteomes" id="UP000235672"/>
    </source>
</evidence>
<dbReference type="GO" id="GO:0030488">
    <property type="term" value="P:tRNA methylation"/>
    <property type="evidence" value="ECO:0007669"/>
    <property type="project" value="TreeGrafter"/>
</dbReference>
<dbReference type="Pfam" id="PF10350">
    <property type="entry name" value="DUF2428"/>
    <property type="match status" value="1"/>
</dbReference>
<dbReference type="InterPro" id="IPR056843">
    <property type="entry name" value="THADA-like_TPR"/>
</dbReference>
<dbReference type="PANTHER" id="PTHR14387">
    <property type="entry name" value="THADA/DEATH RECEPTOR INTERACTING PROTEIN"/>
    <property type="match status" value="1"/>
</dbReference>
<protein>
    <submittedName>
        <fullName evidence="7">Uncharacterized protein</fullName>
    </submittedName>
</protein>
<dbReference type="Proteomes" id="UP000235672">
    <property type="component" value="Unassembled WGS sequence"/>
</dbReference>
<comment type="similarity">
    <text evidence="1">Belongs to the THADA family.</text>
</comment>
<evidence type="ECO:0000313" key="7">
    <source>
        <dbReference type="EMBL" id="PMD18238.1"/>
    </source>
</evidence>
<keyword evidence="8" id="KW-1185">Reference proteome</keyword>
<dbReference type="EMBL" id="KZ613495">
    <property type="protein sequence ID" value="PMD18238.1"/>
    <property type="molecule type" value="Genomic_DNA"/>
</dbReference>
<gene>
    <name evidence="7" type="ORF">NA56DRAFT_661515</name>
</gene>
<evidence type="ECO:0000259" key="5">
    <source>
        <dbReference type="Pfam" id="PF25150"/>
    </source>
</evidence>
<keyword evidence="3" id="KW-0175">Coiled coil</keyword>
<evidence type="ECO:0000256" key="2">
    <source>
        <dbReference type="ARBA" id="ARBA00022694"/>
    </source>
</evidence>
<feature type="domain" description="tRNA (32-2'-O)-methyltransferase regulator THADA-like C-terminal TPR repeats region" evidence="6">
    <location>
        <begin position="968"/>
        <end position="1118"/>
    </location>
</feature>
<accession>A0A2J6PW30</accession>
<reference evidence="7 8" key="1">
    <citation type="submission" date="2016-05" db="EMBL/GenBank/DDBJ databases">
        <title>A degradative enzymes factory behind the ericoid mycorrhizal symbiosis.</title>
        <authorList>
            <consortium name="DOE Joint Genome Institute"/>
            <person name="Martino E."/>
            <person name="Morin E."/>
            <person name="Grelet G."/>
            <person name="Kuo A."/>
            <person name="Kohler A."/>
            <person name="Daghino S."/>
            <person name="Barry K."/>
            <person name="Choi C."/>
            <person name="Cichocki N."/>
            <person name="Clum A."/>
            <person name="Copeland A."/>
            <person name="Hainaut M."/>
            <person name="Haridas S."/>
            <person name="Labutti K."/>
            <person name="Lindquist E."/>
            <person name="Lipzen A."/>
            <person name="Khouja H.-R."/>
            <person name="Murat C."/>
            <person name="Ohm R."/>
            <person name="Olson A."/>
            <person name="Spatafora J."/>
            <person name="Veneault-Fourrey C."/>
            <person name="Henrissat B."/>
            <person name="Grigoriev I."/>
            <person name="Martin F."/>
            <person name="Perotto S."/>
        </authorList>
    </citation>
    <scope>NUCLEOTIDE SEQUENCE [LARGE SCALE GENOMIC DNA]</scope>
    <source>
        <strain evidence="7 8">UAMH 7357</strain>
    </source>
</reference>
<name>A0A2J6PW30_9HELO</name>
<dbReference type="InterPro" id="IPR056842">
    <property type="entry name" value="THADA-like_TPR_C"/>
</dbReference>
<organism evidence="7 8">
    <name type="scientific">Hyaloscypha hepaticicola</name>
    <dbReference type="NCBI Taxonomy" id="2082293"/>
    <lineage>
        <taxon>Eukaryota</taxon>
        <taxon>Fungi</taxon>
        <taxon>Dikarya</taxon>
        <taxon>Ascomycota</taxon>
        <taxon>Pezizomycotina</taxon>
        <taxon>Leotiomycetes</taxon>
        <taxon>Helotiales</taxon>
        <taxon>Hyaloscyphaceae</taxon>
        <taxon>Hyaloscypha</taxon>
    </lineage>
</organism>
<evidence type="ECO:0000259" key="4">
    <source>
        <dbReference type="Pfam" id="PF10350"/>
    </source>
</evidence>
<dbReference type="STRING" id="1745343.A0A2J6PW30"/>
<dbReference type="OrthoDB" id="73997at2759"/>
<feature type="domain" description="tRNA (32-2'-O)-methyltransferase regulator THADA-like TPR repeats region" evidence="5">
    <location>
        <begin position="249"/>
        <end position="550"/>
    </location>
</feature>
<feature type="coiled-coil region" evidence="3">
    <location>
        <begin position="659"/>
        <end position="686"/>
    </location>
</feature>
<sequence length="1702" mass="190238">MAIMGETRLDSNAPASLQPPLDDRLLLKWLEDQSEEFQSKIAQEKLGELLAKAAQPRHVSGNAYIKLCYFIEQCRSSKSPLLRDTAFSKEIGISLFSFYIEWNEKNQHRSMRQVVELLSSLIDKNPDQQTKIAAKASILERSMSIFSHQAAQPLVKPAFKALECLLSKRTISTQELINAYKHHHGWETSSIKVPNSTETDTAWDSFLAEVFEWMTLADISPATGKFLVTVFRELRSICEGGSSSSHTASWQRWIREGLRKQPEALENVKNYLFPPLFKLDRPGSLLFLEDLNTQSSVWDIKNQEFDAQSLLQLAAIETGKKSGLVEEPSTIQFNQKAPKKTSAIIVLQEEPLSALLAHASDTVRSLAFSVLVSSNSTIRPFTLTALSILQSGMSILYCDSDAKFRNEVLSNTKHMIERLRGATAFLVREIEILSFQLWPENSLDSQWRQMAQQALEQTTDLLRGHANFVEWYIEFLLGELIPTASYQRHITALKAISLLLRSGILKPSARSPPVKISDNATVWPYLVEFFNPVAMRLLLDLLMDPFEDVRSNATSILKLASPEDFSESEQDEESQGGVNGSCVQDAADAVQNSLIATPSTSCEEKFSTVRKGKSLGLLRDFVERAKGWSKRTGRADYADGVARSTSLLFSLLSSNTEQTAFLTQLVEDLEAKLSIAEDDLAKAVQEAPVHGTFAALNFVWESINHKDIFRKDLPEPLADARKYWDSLQLRIVLACTRIWEVVKDILCNDSPEGHLPQDLEVGDVIDTKDVLSYSFRAVHESSNLLQTILEKIQLRWETSLSPSPPEIFTVIGDLSFLQLSTLRHRGAFSTVSLTFTKCCALTQVEPSRASSSSNKLQSWYKGALDCIRKQSSTTRRSAGIPALFTAIMAAHAPSPSFEQAMEELMALARQPVEATEADGSNVYQVHALNSIKEIFKSTALGKRSESYIPQGLELAVRSLQAPKWSISNSGLILFRSIMDRLFGTSESKAITESGWDGRATRLYYDAFPNLPQLLDDLLKSDTKFGVQLSQPALSVVEIIFPALDIIRRAGPPASHRDSILDSVLSHLGSPVWHVREIAAHTVCTFMLGAEWKNSLLALLDSPTNSANLRHGVLLAAKYILERRFALDPSTAFAGVSYLVPLLQRLSSDDAQKYKCPIIIKSHIELSVAIAQALVRYKYANDEEKAQLDSTKANFCRVVGDFNRPRMSQILGWFYPGYPGNHRAYVQCFPAMARIAVYMMALRRDDQGLSDFVQHILKYGTDVQVAAFECIPQAWKHGGSLSALLKINSTALGLSSHTLRVVAYHNVSELLENLSTPPIERKQIFRDLLETADQFSTVSFLEKQQGTPGQAEACCKIKLGAWVSVAAFYHYAEGDPDFAEFKQHSFTIWSHWLTHGLGEDNDLDIRLACACALRIFYTKSDRNDLKDWQSFIPSLLALYHALNDDDEEVRNIAASTVSSLLKQPLTPPAAAKKFAAWLLKEYSFSPRFISNLLFQISGSTATSTSGNPQEDPFVPAQTQLNLALKEDDSLFAQEEQNLFIDEVREINWWSTLLSEIPFQSFTVPRQKSAQGDDHTRRPMIVEFAVWVDDAVEVLNKAMRKDGPLGWTSKPPAFKMAFRVLRCANALLEYDSKLSNSSNPLSKEDESYLKLFVMSVVSGLETFCVEAKAKNIHPRLLQEAQSRSLLNPAINKVSLIWPNQKGGS</sequence>